<dbReference type="CDD" id="cd08369">
    <property type="entry name" value="FMT_core"/>
    <property type="match status" value="1"/>
</dbReference>
<dbReference type="Gene3D" id="3.40.50.12230">
    <property type="match status" value="1"/>
</dbReference>
<evidence type="ECO:0000256" key="1">
    <source>
        <dbReference type="SAM" id="MobiDB-lite"/>
    </source>
</evidence>
<dbReference type="SUPFAM" id="SSF53328">
    <property type="entry name" value="Formyltransferase"/>
    <property type="match status" value="1"/>
</dbReference>
<dbReference type="EMBL" id="JBHTAP010000001">
    <property type="protein sequence ID" value="MFC7235556.1"/>
    <property type="molecule type" value="Genomic_DNA"/>
</dbReference>
<dbReference type="Pfam" id="PF00551">
    <property type="entry name" value="Formyl_trans_N"/>
    <property type="match status" value="1"/>
</dbReference>
<dbReference type="InterPro" id="IPR002376">
    <property type="entry name" value="Formyl_transf_N"/>
</dbReference>
<evidence type="ECO:0000259" key="2">
    <source>
        <dbReference type="Pfam" id="PF00551"/>
    </source>
</evidence>
<protein>
    <submittedName>
        <fullName evidence="3">Formyltransferase family protein</fullName>
    </submittedName>
</protein>
<feature type="domain" description="Formyl transferase N-terminal" evidence="2">
    <location>
        <begin position="97"/>
        <end position="202"/>
    </location>
</feature>
<dbReference type="GeneID" id="79267252"/>
<comment type="caution">
    <text evidence="3">The sequence shown here is derived from an EMBL/GenBank/DDBJ whole genome shotgun (WGS) entry which is preliminary data.</text>
</comment>
<dbReference type="PANTHER" id="PTHR11138:SF5">
    <property type="entry name" value="METHIONYL-TRNA FORMYLTRANSFERASE, MITOCHONDRIAL"/>
    <property type="match status" value="1"/>
</dbReference>
<evidence type="ECO:0000313" key="3">
    <source>
        <dbReference type="EMBL" id="MFC7235556.1"/>
    </source>
</evidence>
<keyword evidence="4" id="KW-1185">Reference proteome</keyword>
<sequence length="249" mass="27645">MTQDDPFYVPLLLEEFFEQLGEDVTVSRVVCLDPFNESFPELVWRTYRLFGAGGFLRHGVSYVSRTLLDTVGVRRCSVGRVSKSHGVPVDHVQSVNTVEFVDSVEEKEIDVVLSASAPEIFDESLLSAPSWGCLNVHTAELPKYRGMMPTFWALYHGETEVGVTIHEMVEELDAGRIAAQTTFDVTDLNSLHGVIQRGKRIGGRLSAETLSRIAAGEITLEEMTGSGSYHSFPTAGERKELESSGWQMR</sequence>
<reference evidence="3 4" key="1">
    <citation type="journal article" date="2019" name="Int. J. Syst. Evol. Microbiol.">
        <title>The Global Catalogue of Microorganisms (GCM) 10K type strain sequencing project: providing services to taxonomists for standard genome sequencing and annotation.</title>
        <authorList>
            <consortium name="The Broad Institute Genomics Platform"/>
            <consortium name="The Broad Institute Genome Sequencing Center for Infectious Disease"/>
            <person name="Wu L."/>
            <person name="Ma J."/>
        </authorList>
    </citation>
    <scope>NUCLEOTIDE SEQUENCE [LARGE SCALE GENOMIC DNA]</scope>
    <source>
        <strain evidence="3 4">DT85</strain>
    </source>
</reference>
<dbReference type="PROSITE" id="PS00373">
    <property type="entry name" value="GART"/>
    <property type="match status" value="1"/>
</dbReference>
<organism evidence="3 4">
    <name type="scientific">Halosegnis marinus</name>
    <dbReference type="NCBI Taxonomy" id="3034023"/>
    <lineage>
        <taxon>Archaea</taxon>
        <taxon>Methanobacteriati</taxon>
        <taxon>Methanobacteriota</taxon>
        <taxon>Stenosarchaea group</taxon>
        <taxon>Halobacteria</taxon>
        <taxon>Halobacteriales</taxon>
        <taxon>Natronomonadaceae</taxon>
        <taxon>Halosegnis</taxon>
    </lineage>
</organism>
<dbReference type="InterPro" id="IPR036477">
    <property type="entry name" value="Formyl_transf_N_sf"/>
</dbReference>
<dbReference type="Proteomes" id="UP001596398">
    <property type="component" value="Unassembled WGS sequence"/>
</dbReference>
<accession>A0ABD5ZQF9</accession>
<name>A0ABD5ZQF9_9EURY</name>
<dbReference type="RefSeq" id="WP_276233692.1">
    <property type="nucleotide sequence ID" value="NZ_CP119802.1"/>
</dbReference>
<dbReference type="PANTHER" id="PTHR11138">
    <property type="entry name" value="METHIONYL-TRNA FORMYLTRANSFERASE"/>
    <property type="match status" value="1"/>
</dbReference>
<feature type="region of interest" description="Disordered" evidence="1">
    <location>
        <begin position="228"/>
        <end position="249"/>
    </location>
</feature>
<gene>
    <name evidence="3" type="ORF">ACFQJ4_09550</name>
</gene>
<dbReference type="AlphaFoldDB" id="A0ABD5ZQF9"/>
<proteinExistence type="predicted"/>
<dbReference type="InterPro" id="IPR001555">
    <property type="entry name" value="GART_AS"/>
</dbReference>
<evidence type="ECO:0000313" key="4">
    <source>
        <dbReference type="Proteomes" id="UP001596398"/>
    </source>
</evidence>